<evidence type="ECO:0000313" key="2">
    <source>
        <dbReference type="EMBL" id="KAF4690787.1"/>
    </source>
</evidence>
<dbReference type="AlphaFoldDB" id="A0A7J6P4M1"/>
<sequence length="618" mass="67514">MLALENSPSQICSACDIGLGTDPNKYIKEWVREGVRTRQSQTRGPKNGTKGEVPMDWRFLAFCGGEKGKDCFFCSNMGAKNTNANRRRGKSGRPAKVASSESKGKAEGSRLGQELGSSSSSSSTCTQPVLLLVNKDVLGATSAAGSDEVIEFSQLSASVKHALLVETSQKENLAGQVSTGCASAYRKQLGQPKGKELTMPKLHGKPVTYQQVFSKQSKPRLTIGLDFLNRIQTTATISNRALERIRQLLHSELTSVATVPSKNDLQEDRATMKADWRTMEIEGGIVAMSKSPVDALKDKYGSGCIIRLSGDVPEKREPMAKICSELRAVFEHYRIILSGDIKWLQVMLGLTTTGCPYCVSSGRSESHRMVYEEAGPLRTTAKSKELAVANKGRVKAHIQGQRFEPLYQFEGSPYLAVACPVLHLGMNLVKALLGRYAKTHEARQKIQKFLRDNYGVAPSLPTLVVNPRPLWGEVRHLVYSEHSTDGEEDGGNWIDQVEGYLRDMSRAVAELGLPVTLSLHVTLHHLLDSLEALDQAGVAAWSVTEESVESLHGVINRESSVSMVKCMTTSDAIKHLGVTYNSKRQLGKPTKGSQVSPRPRRSCAKYRDALSSSSSSSS</sequence>
<accession>A0A7J6P4M1</accession>
<comment type="caution">
    <text evidence="2">The sequence shown here is derived from an EMBL/GenBank/DDBJ whole genome shotgun (WGS) entry which is preliminary data.</text>
</comment>
<gene>
    <name evidence="2" type="ORF">FOZ60_016874</name>
</gene>
<proteinExistence type="predicted"/>
<dbReference type="EMBL" id="JABANP010000092">
    <property type="protein sequence ID" value="KAF4690787.1"/>
    <property type="molecule type" value="Genomic_DNA"/>
</dbReference>
<name>A0A7J6P4M1_PEROL</name>
<protein>
    <submittedName>
        <fullName evidence="2">Uncharacterized protein</fullName>
    </submittedName>
</protein>
<feature type="region of interest" description="Disordered" evidence="1">
    <location>
        <begin position="83"/>
        <end position="124"/>
    </location>
</feature>
<feature type="region of interest" description="Disordered" evidence="1">
    <location>
        <begin position="32"/>
        <end position="52"/>
    </location>
</feature>
<dbReference type="Proteomes" id="UP000541610">
    <property type="component" value="Unassembled WGS sequence"/>
</dbReference>
<organism evidence="2 3">
    <name type="scientific">Perkinsus olseni</name>
    <name type="common">Perkinsus atlanticus</name>
    <dbReference type="NCBI Taxonomy" id="32597"/>
    <lineage>
        <taxon>Eukaryota</taxon>
        <taxon>Sar</taxon>
        <taxon>Alveolata</taxon>
        <taxon>Perkinsozoa</taxon>
        <taxon>Perkinsea</taxon>
        <taxon>Perkinsida</taxon>
        <taxon>Perkinsidae</taxon>
        <taxon>Perkinsus</taxon>
    </lineage>
</organism>
<reference evidence="2 3" key="1">
    <citation type="submission" date="2020-04" db="EMBL/GenBank/DDBJ databases">
        <title>Perkinsus olseni comparative genomics.</title>
        <authorList>
            <person name="Bogema D.R."/>
        </authorList>
    </citation>
    <scope>NUCLEOTIDE SEQUENCE [LARGE SCALE GENOMIC DNA]</scope>
    <source>
        <strain evidence="2">00978-12</strain>
    </source>
</reference>
<evidence type="ECO:0000256" key="1">
    <source>
        <dbReference type="SAM" id="MobiDB-lite"/>
    </source>
</evidence>
<dbReference type="OrthoDB" id="10492222at2759"/>
<feature type="region of interest" description="Disordered" evidence="1">
    <location>
        <begin position="583"/>
        <end position="618"/>
    </location>
</feature>
<evidence type="ECO:0000313" key="3">
    <source>
        <dbReference type="Proteomes" id="UP000541610"/>
    </source>
</evidence>